<protein>
    <recommendedName>
        <fullName evidence="4">Secreted protein</fullName>
    </recommendedName>
</protein>
<feature type="chain" id="PRO_5015466900" description="Secreted protein" evidence="1">
    <location>
        <begin position="21"/>
        <end position="104"/>
    </location>
</feature>
<evidence type="ECO:0000313" key="2">
    <source>
        <dbReference type="EMBL" id="POW00629.1"/>
    </source>
</evidence>
<reference evidence="3" key="3">
    <citation type="journal article" date="2018" name="Mol. Plant Microbe Interact.">
        <title>Genome sequence resources for the wheat stripe rust pathogen (Puccinia striiformis f. sp. tritici) and the barley stripe rust pathogen (Puccinia striiformis f. sp. hordei).</title>
        <authorList>
            <person name="Xia C."/>
            <person name="Wang M."/>
            <person name="Yin C."/>
            <person name="Cornejo O.E."/>
            <person name="Hulbert S.H."/>
            <person name="Chen X."/>
        </authorList>
    </citation>
    <scope>NUCLEOTIDE SEQUENCE [LARGE SCALE GENOMIC DNA]</scope>
    <source>
        <strain evidence="3">93TX-2</strain>
    </source>
</reference>
<accession>A0A2S4UTM3</accession>
<dbReference type="VEuPathDB" id="FungiDB:PSHT_12926"/>
<evidence type="ECO:0008006" key="4">
    <source>
        <dbReference type="Google" id="ProtNLM"/>
    </source>
</evidence>
<proteinExistence type="predicted"/>
<keyword evidence="3" id="KW-1185">Reference proteome</keyword>
<sequence>MLSFYLLVVVFAMVCKDAIATCGPGAKRACDVALSHFAPMDLPIVAPRKRSVGLLYHGPRQKTRSRKAAYLKKNDRLARTAVPKSWSQKISRHLTYIIGTLPHE</sequence>
<organism evidence="2 3">
    <name type="scientific">Puccinia striiformis</name>
    <dbReference type="NCBI Taxonomy" id="27350"/>
    <lineage>
        <taxon>Eukaryota</taxon>
        <taxon>Fungi</taxon>
        <taxon>Dikarya</taxon>
        <taxon>Basidiomycota</taxon>
        <taxon>Pucciniomycotina</taxon>
        <taxon>Pucciniomycetes</taxon>
        <taxon>Pucciniales</taxon>
        <taxon>Pucciniaceae</taxon>
        <taxon>Puccinia</taxon>
    </lineage>
</organism>
<dbReference type="VEuPathDB" id="FungiDB:PSTT_01813"/>
<dbReference type="AlphaFoldDB" id="A0A2S4UTM3"/>
<reference evidence="2 3" key="1">
    <citation type="submission" date="2017-12" db="EMBL/GenBank/DDBJ databases">
        <title>Gene loss provides genomic basis for host adaptation in cereal stripe rust fungi.</title>
        <authorList>
            <person name="Xia C."/>
        </authorList>
    </citation>
    <scope>NUCLEOTIDE SEQUENCE [LARGE SCALE GENOMIC DNA]</scope>
    <source>
        <strain evidence="2 3">93TX-2</strain>
    </source>
</reference>
<dbReference type="EMBL" id="PKSM01000247">
    <property type="protein sequence ID" value="POW00629.1"/>
    <property type="molecule type" value="Genomic_DNA"/>
</dbReference>
<feature type="signal peptide" evidence="1">
    <location>
        <begin position="1"/>
        <end position="20"/>
    </location>
</feature>
<comment type="caution">
    <text evidence="2">The sequence shown here is derived from an EMBL/GenBank/DDBJ whole genome shotgun (WGS) entry which is preliminary data.</text>
</comment>
<gene>
    <name evidence="2" type="ORF">PSHT_12926</name>
</gene>
<dbReference type="Proteomes" id="UP000238274">
    <property type="component" value="Unassembled WGS sequence"/>
</dbReference>
<evidence type="ECO:0000256" key="1">
    <source>
        <dbReference type="SAM" id="SignalP"/>
    </source>
</evidence>
<name>A0A2S4UTM3_9BASI</name>
<keyword evidence="1" id="KW-0732">Signal</keyword>
<evidence type="ECO:0000313" key="3">
    <source>
        <dbReference type="Proteomes" id="UP000238274"/>
    </source>
</evidence>
<reference evidence="3" key="2">
    <citation type="journal article" date="2018" name="BMC Genomics">
        <title>Genomic insights into host adaptation between the wheat stripe rust pathogen (Puccinia striiformis f. sp. tritici) and the barley stripe rust pathogen (Puccinia striiformis f. sp. hordei).</title>
        <authorList>
            <person name="Xia C."/>
            <person name="Wang M."/>
            <person name="Yin C."/>
            <person name="Cornejo O.E."/>
            <person name="Hulbert S.H."/>
            <person name="Chen X."/>
        </authorList>
    </citation>
    <scope>NUCLEOTIDE SEQUENCE [LARGE SCALE GENOMIC DNA]</scope>
    <source>
        <strain evidence="3">93TX-2</strain>
    </source>
</reference>